<dbReference type="Gene3D" id="3.40.30.10">
    <property type="entry name" value="Glutaredoxin"/>
    <property type="match status" value="1"/>
</dbReference>
<feature type="domain" description="Thioredoxin" evidence="1">
    <location>
        <begin position="56"/>
        <end position="238"/>
    </location>
</feature>
<organism evidence="2 3">
    <name type="scientific">Novosphingobium pituita</name>
    <dbReference type="NCBI Taxonomy" id="3056842"/>
    <lineage>
        <taxon>Bacteria</taxon>
        <taxon>Pseudomonadati</taxon>
        <taxon>Pseudomonadota</taxon>
        <taxon>Alphaproteobacteria</taxon>
        <taxon>Sphingomonadales</taxon>
        <taxon>Sphingomonadaceae</taxon>
        <taxon>Novosphingobium</taxon>
    </lineage>
</organism>
<dbReference type="SUPFAM" id="SSF52833">
    <property type="entry name" value="Thioredoxin-like"/>
    <property type="match status" value="1"/>
</dbReference>
<dbReference type="Pfam" id="PF00578">
    <property type="entry name" value="AhpC-TSA"/>
    <property type="match status" value="1"/>
</dbReference>
<evidence type="ECO:0000259" key="1">
    <source>
        <dbReference type="PROSITE" id="PS51352"/>
    </source>
</evidence>
<dbReference type="EMBL" id="BTFW01000001">
    <property type="protein sequence ID" value="GMM60230.1"/>
    <property type="molecule type" value="Genomic_DNA"/>
</dbReference>
<evidence type="ECO:0000313" key="3">
    <source>
        <dbReference type="Proteomes" id="UP001187221"/>
    </source>
</evidence>
<reference evidence="2 3" key="1">
    <citation type="submission" date="2023-06" db="EMBL/GenBank/DDBJ databases">
        <title>Draft genome sequence of Novosphingobium sp. strain IK01.</title>
        <authorList>
            <person name="Hatamoto M."/>
            <person name="Ikarashi T."/>
            <person name="Yamaguchi T."/>
        </authorList>
    </citation>
    <scope>NUCLEOTIDE SEQUENCE [LARGE SCALE GENOMIC DNA]</scope>
    <source>
        <strain evidence="2 3">IK01</strain>
    </source>
</reference>
<evidence type="ECO:0000313" key="2">
    <source>
        <dbReference type="EMBL" id="GMM60230.1"/>
    </source>
</evidence>
<dbReference type="InterPro" id="IPR036249">
    <property type="entry name" value="Thioredoxin-like_sf"/>
</dbReference>
<gene>
    <name evidence="2" type="ORF">NUTIK01_10070</name>
</gene>
<dbReference type="InterPro" id="IPR013766">
    <property type="entry name" value="Thioredoxin_domain"/>
</dbReference>
<comment type="caution">
    <text evidence="2">The sequence shown here is derived from an EMBL/GenBank/DDBJ whole genome shotgun (WGS) entry which is preliminary data.</text>
</comment>
<dbReference type="InterPro" id="IPR000866">
    <property type="entry name" value="AhpC/TSA"/>
</dbReference>
<dbReference type="CDD" id="cd02970">
    <property type="entry name" value="PRX_like2"/>
    <property type="match status" value="1"/>
</dbReference>
<keyword evidence="3" id="KW-1185">Reference proteome</keyword>
<proteinExistence type="predicted"/>
<protein>
    <recommendedName>
        <fullName evidence="1">Thioredoxin domain-containing protein</fullName>
    </recommendedName>
</protein>
<dbReference type="RefSeq" id="WP_317974039.1">
    <property type="nucleotide sequence ID" value="NZ_BTFW01000001.1"/>
</dbReference>
<dbReference type="Proteomes" id="UP001187221">
    <property type="component" value="Unassembled WGS sequence"/>
</dbReference>
<name>A0ABQ6P5S9_9SPHN</name>
<dbReference type="PROSITE" id="PS51352">
    <property type="entry name" value="THIOREDOXIN_2"/>
    <property type="match status" value="1"/>
</dbReference>
<accession>A0ABQ6P5S9</accession>
<sequence>MSTSRPASPVVSSTSLSARFAALQAERERSWPPEQLARNAGQRRALVERAGTVAHPAPGARLAPFVLRDAAGVEVDGARIVADGPAVLLFFRFGGCPACNIALPYYNETLYPALAAAGIPLLAVSAQNPVDPGPTARHGLRFPTYADPGYALSRQLGLTFFPQDQPAVTPGEPWIGATLGTDSYEMGQPAVLVLEPGLRVRHLAVSPDWMDRPETETILARVPGPVGDEPVREARAQA</sequence>